<evidence type="ECO:0000313" key="2">
    <source>
        <dbReference type="Proteomes" id="UP000634136"/>
    </source>
</evidence>
<organism evidence="1 2">
    <name type="scientific">Senna tora</name>
    <dbReference type="NCBI Taxonomy" id="362788"/>
    <lineage>
        <taxon>Eukaryota</taxon>
        <taxon>Viridiplantae</taxon>
        <taxon>Streptophyta</taxon>
        <taxon>Embryophyta</taxon>
        <taxon>Tracheophyta</taxon>
        <taxon>Spermatophyta</taxon>
        <taxon>Magnoliopsida</taxon>
        <taxon>eudicotyledons</taxon>
        <taxon>Gunneridae</taxon>
        <taxon>Pentapetalae</taxon>
        <taxon>rosids</taxon>
        <taxon>fabids</taxon>
        <taxon>Fabales</taxon>
        <taxon>Fabaceae</taxon>
        <taxon>Caesalpinioideae</taxon>
        <taxon>Cassia clade</taxon>
        <taxon>Senna</taxon>
    </lineage>
</organism>
<comment type="caution">
    <text evidence="1">The sequence shown here is derived from an EMBL/GenBank/DDBJ whole genome shotgun (WGS) entry which is preliminary data.</text>
</comment>
<evidence type="ECO:0000313" key="1">
    <source>
        <dbReference type="EMBL" id="KAF7803667.1"/>
    </source>
</evidence>
<accession>A0A834SHJ3</accession>
<keyword evidence="2" id="KW-1185">Reference proteome</keyword>
<gene>
    <name evidence="1" type="ORF">G2W53_042778</name>
</gene>
<dbReference type="AlphaFoldDB" id="A0A834SHJ3"/>
<protein>
    <submittedName>
        <fullName evidence="1">Uncharacterized protein</fullName>
    </submittedName>
</protein>
<dbReference type="EMBL" id="JAAIUW010000013">
    <property type="protein sequence ID" value="KAF7803667.1"/>
    <property type="molecule type" value="Genomic_DNA"/>
</dbReference>
<proteinExistence type="predicted"/>
<dbReference type="Proteomes" id="UP000634136">
    <property type="component" value="Unassembled WGS sequence"/>
</dbReference>
<name>A0A834SHJ3_9FABA</name>
<sequence>MDEEDPPRTKPIKTRNLIYDLPPITMPTLKHRYRFRNAINPRFYLRHFQQNPS</sequence>
<reference evidence="1" key="1">
    <citation type="submission" date="2020-09" db="EMBL/GenBank/DDBJ databases">
        <title>Genome-Enabled Discovery of Anthraquinone Biosynthesis in Senna tora.</title>
        <authorList>
            <person name="Kang S.-H."/>
            <person name="Pandey R.P."/>
            <person name="Lee C.-M."/>
            <person name="Sim J.-S."/>
            <person name="Jeong J.-T."/>
            <person name="Choi B.-S."/>
            <person name="Jung M."/>
            <person name="Ginzburg D."/>
            <person name="Zhao K."/>
            <person name="Won S.Y."/>
            <person name="Oh T.-J."/>
            <person name="Yu Y."/>
            <person name="Kim N.-H."/>
            <person name="Lee O.R."/>
            <person name="Lee T.-H."/>
            <person name="Bashyal P."/>
            <person name="Kim T.-S."/>
            <person name="Lee W.-H."/>
            <person name="Kawkins C."/>
            <person name="Kim C.-K."/>
            <person name="Kim J.S."/>
            <person name="Ahn B.O."/>
            <person name="Rhee S.Y."/>
            <person name="Sohng J.K."/>
        </authorList>
    </citation>
    <scope>NUCLEOTIDE SEQUENCE</scope>
    <source>
        <tissue evidence="1">Leaf</tissue>
    </source>
</reference>